<dbReference type="EMBL" id="JAUSTT010000002">
    <property type="protein sequence ID" value="MDQ0174660.1"/>
    <property type="molecule type" value="Genomic_DNA"/>
</dbReference>
<gene>
    <name evidence="1" type="ORF">J2S08_000493</name>
</gene>
<name>A0ABT9WPG5_9BACI</name>
<organism evidence="1 2">
    <name type="scientific">Bacillus chungangensis</name>
    <dbReference type="NCBI Taxonomy" id="587633"/>
    <lineage>
        <taxon>Bacteria</taxon>
        <taxon>Bacillati</taxon>
        <taxon>Bacillota</taxon>
        <taxon>Bacilli</taxon>
        <taxon>Bacillales</taxon>
        <taxon>Bacillaceae</taxon>
        <taxon>Bacillus</taxon>
    </lineage>
</organism>
<sequence length="90" mass="10135">MSITDTTFTTYSKGYTSETFWWGIRATYNNQQAKDAISQLRSASVDAGLITAALFWIPQLGSVTGITSAYLENLQKTWSQRIMAKALFWI</sequence>
<reference evidence="1 2" key="1">
    <citation type="submission" date="2023-07" db="EMBL/GenBank/DDBJ databases">
        <title>Genomic Encyclopedia of Type Strains, Phase IV (KMG-IV): sequencing the most valuable type-strain genomes for metagenomic binning, comparative biology and taxonomic classification.</title>
        <authorList>
            <person name="Goeker M."/>
        </authorList>
    </citation>
    <scope>NUCLEOTIDE SEQUENCE [LARGE SCALE GENOMIC DNA]</scope>
    <source>
        <strain evidence="1 2">DSM 23837</strain>
    </source>
</reference>
<evidence type="ECO:0000313" key="1">
    <source>
        <dbReference type="EMBL" id="MDQ0174660.1"/>
    </source>
</evidence>
<dbReference type="Proteomes" id="UP001223586">
    <property type="component" value="Unassembled WGS sequence"/>
</dbReference>
<dbReference type="RefSeq" id="WP_307226318.1">
    <property type="nucleotide sequence ID" value="NZ_JAUSTT010000002.1"/>
</dbReference>
<comment type="caution">
    <text evidence="1">The sequence shown here is derived from an EMBL/GenBank/DDBJ whole genome shotgun (WGS) entry which is preliminary data.</text>
</comment>
<evidence type="ECO:0000313" key="2">
    <source>
        <dbReference type="Proteomes" id="UP001223586"/>
    </source>
</evidence>
<keyword evidence="2" id="KW-1185">Reference proteome</keyword>
<accession>A0ABT9WPG5</accession>
<proteinExistence type="predicted"/>
<protein>
    <submittedName>
        <fullName evidence="1">Uncharacterized protein</fullName>
    </submittedName>
</protein>